<protein>
    <recommendedName>
        <fullName evidence="4">Integral membrane protein</fullName>
    </recommendedName>
</protein>
<dbReference type="RefSeq" id="XP_008024254.1">
    <property type="nucleotide sequence ID" value="XM_008026063.1"/>
</dbReference>
<dbReference type="Proteomes" id="UP000016935">
    <property type="component" value="Unassembled WGS sequence"/>
</dbReference>
<name>R0KFY1_EXST2</name>
<gene>
    <name evidence="2" type="ORF">SETTUDRAFT_107819</name>
</gene>
<evidence type="ECO:0008006" key="4">
    <source>
        <dbReference type="Google" id="ProtNLM"/>
    </source>
</evidence>
<evidence type="ECO:0000313" key="3">
    <source>
        <dbReference type="Proteomes" id="UP000016935"/>
    </source>
</evidence>
<dbReference type="AlphaFoldDB" id="R0KFY1"/>
<organism evidence="2 3">
    <name type="scientific">Exserohilum turcicum (strain 28A)</name>
    <name type="common">Northern leaf blight fungus</name>
    <name type="synonym">Setosphaeria turcica</name>
    <dbReference type="NCBI Taxonomy" id="671987"/>
    <lineage>
        <taxon>Eukaryota</taxon>
        <taxon>Fungi</taxon>
        <taxon>Dikarya</taxon>
        <taxon>Ascomycota</taxon>
        <taxon>Pezizomycotina</taxon>
        <taxon>Dothideomycetes</taxon>
        <taxon>Pleosporomycetidae</taxon>
        <taxon>Pleosporales</taxon>
        <taxon>Pleosporineae</taxon>
        <taxon>Pleosporaceae</taxon>
        <taxon>Exserohilum</taxon>
    </lineage>
</organism>
<reference evidence="2 3" key="1">
    <citation type="journal article" date="2012" name="PLoS Pathog.">
        <title>Diverse lifestyles and strategies of plant pathogenesis encoded in the genomes of eighteen Dothideomycetes fungi.</title>
        <authorList>
            <person name="Ohm R.A."/>
            <person name="Feau N."/>
            <person name="Henrissat B."/>
            <person name="Schoch C.L."/>
            <person name="Horwitz B.A."/>
            <person name="Barry K.W."/>
            <person name="Condon B.J."/>
            <person name="Copeland A.C."/>
            <person name="Dhillon B."/>
            <person name="Glaser F."/>
            <person name="Hesse C.N."/>
            <person name="Kosti I."/>
            <person name="LaButti K."/>
            <person name="Lindquist E.A."/>
            <person name="Lucas S."/>
            <person name="Salamov A.A."/>
            <person name="Bradshaw R.E."/>
            <person name="Ciuffetti L."/>
            <person name="Hamelin R.C."/>
            <person name="Kema G.H.J."/>
            <person name="Lawrence C."/>
            <person name="Scott J.A."/>
            <person name="Spatafora J.W."/>
            <person name="Turgeon B.G."/>
            <person name="de Wit P.J.G.M."/>
            <person name="Zhong S."/>
            <person name="Goodwin S.B."/>
            <person name="Grigoriev I.V."/>
        </authorList>
    </citation>
    <scope>NUCLEOTIDE SEQUENCE [LARGE SCALE GENOMIC DNA]</scope>
    <source>
        <strain evidence="3">28A</strain>
    </source>
</reference>
<proteinExistence type="predicted"/>
<feature type="transmembrane region" description="Helical" evidence="1">
    <location>
        <begin position="298"/>
        <end position="316"/>
    </location>
</feature>
<dbReference type="GeneID" id="19395258"/>
<feature type="transmembrane region" description="Helical" evidence="1">
    <location>
        <begin position="111"/>
        <end position="135"/>
    </location>
</feature>
<feature type="transmembrane region" description="Helical" evidence="1">
    <location>
        <begin position="253"/>
        <end position="278"/>
    </location>
</feature>
<dbReference type="eggNOG" id="ENOG502SPP7">
    <property type="taxonomic scope" value="Eukaryota"/>
</dbReference>
<feature type="transmembrane region" description="Helical" evidence="1">
    <location>
        <begin position="220"/>
        <end position="241"/>
    </location>
</feature>
<keyword evidence="1" id="KW-1133">Transmembrane helix</keyword>
<keyword evidence="1" id="KW-0812">Transmembrane</keyword>
<dbReference type="EMBL" id="KB908548">
    <property type="protein sequence ID" value="EOA88204.1"/>
    <property type="molecule type" value="Genomic_DNA"/>
</dbReference>
<feature type="transmembrane region" description="Helical" evidence="1">
    <location>
        <begin position="328"/>
        <end position="349"/>
    </location>
</feature>
<keyword evidence="1" id="KW-0472">Membrane</keyword>
<evidence type="ECO:0000313" key="2">
    <source>
        <dbReference type="EMBL" id="EOA88204.1"/>
    </source>
</evidence>
<accession>R0KFY1</accession>
<dbReference type="OrthoDB" id="2603at2759"/>
<evidence type="ECO:0000256" key="1">
    <source>
        <dbReference type="SAM" id="Phobius"/>
    </source>
</evidence>
<reference evidence="2 3" key="2">
    <citation type="journal article" date="2013" name="PLoS Genet.">
        <title>Comparative genome structure, secondary metabolite, and effector coding capacity across Cochliobolus pathogens.</title>
        <authorList>
            <person name="Condon B.J."/>
            <person name="Leng Y."/>
            <person name="Wu D."/>
            <person name="Bushley K.E."/>
            <person name="Ohm R.A."/>
            <person name="Otillar R."/>
            <person name="Martin J."/>
            <person name="Schackwitz W."/>
            <person name="Grimwood J."/>
            <person name="MohdZainudin N."/>
            <person name="Xue C."/>
            <person name="Wang R."/>
            <person name="Manning V.A."/>
            <person name="Dhillon B."/>
            <person name="Tu Z.J."/>
            <person name="Steffenson B.J."/>
            <person name="Salamov A."/>
            <person name="Sun H."/>
            <person name="Lowry S."/>
            <person name="LaButti K."/>
            <person name="Han J."/>
            <person name="Copeland A."/>
            <person name="Lindquist E."/>
            <person name="Barry K."/>
            <person name="Schmutz J."/>
            <person name="Baker S.E."/>
            <person name="Ciuffetti L.M."/>
            <person name="Grigoriev I.V."/>
            <person name="Zhong S."/>
            <person name="Turgeon B.G."/>
        </authorList>
    </citation>
    <scope>NUCLEOTIDE SEQUENCE [LARGE SCALE GENOMIC DNA]</scope>
    <source>
        <strain evidence="3">28A</strain>
    </source>
</reference>
<dbReference type="STRING" id="671987.R0KFY1"/>
<sequence>MNASATVRASFIRQARMSIIAPSPIPLHPRPAQDEKLEAFVQVDYIEHRRRCDEERAADTVVFDVEKNAEIKQIHIENTSEPPSVMDWEEEGTVGTRIKKMVTIFPYRDPIYLVAIIFLLGSVVLTVNAFLDLIPRAARTVISEREEAIVVPATILAGSILFFIAGVFDTFGALNADRGTIGTTKLKPDKVVYRPALLGTPEFKWIPSWTKLWELTMTDLAFQAGLIVLFGGIIFMFGSILDFPGVVPEESPLYASIVFGPQVIHGLLFFIANAMLAYSMQDCWYKPKYLDADWQSSVLNTIGGFSFMLAGLFLFQRDDTIDGGELKSASAALVGSWAFLIGSIIRWYVVLEVW</sequence>
<dbReference type="HOGENOM" id="CLU_027441_2_0_1"/>
<keyword evidence="3" id="KW-1185">Reference proteome</keyword>
<feature type="transmembrane region" description="Helical" evidence="1">
    <location>
        <begin position="147"/>
        <end position="168"/>
    </location>
</feature>